<evidence type="ECO:0000313" key="2">
    <source>
        <dbReference type="EMBL" id="CAF4898114.1"/>
    </source>
</evidence>
<gene>
    <name evidence="2" type="ORF">PMACD_LOCUS11047</name>
</gene>
<organism evidence="2 3">
    <name type="scientific">Pieris macdunnoughi</name>
    <dbReference type="NCBI Taxonomy" id="345717"/>
    <lineage>
        <taxon>Eukaryota</taxon>
        <taxon>Metazoa</taxon>
        <taxon>Ecdysozoa</taxon>
        <taxon>Arthropoda</taxon>
        <taxon>Hexapoda</taxon>
        <taxon>Insecta</taxon>
        <taxon>Pterygota</taxon>
        <taxon>Neoptera</taxon>
        <taxon>Endopterygota</taxon>
        <taxon>Lepidoptera</taxon>
        <taxon>Glossata</taxon>
        <taxon>Ditrysia</taxon>
        <taxon>Papilionoidea</taxon>
        <taxon>Pieridae</taxon>
        <taxon>Pierinae</taxon>
        <taxon>Pieris</taxon>
    </lineage>
</organism>
<name>A0A821V0M8_9NEOP</name>
<dbReference type="Proteomes" id="UP000663880">
    <property type="component" value="Unassembled WGS sequence"/>
</dbReference>
<protein>
    <submittedName>
        <fullName evidence="2">Uncharacterized protein</fullName>
    </submittedName>
</protein>
<evidence type="ECO:0000256" key="1">
    <source>
        <dbReference type="SAM" id="MobiDB-lite"/>
    </source>
</evidence>
<dbReference type="EMBL" id="CAJOBZ010000035">
    <property type="protein sequence ID" value="CAF4898114.1"/>
    <property type="molecule type" value="Genomic_DNA"/>
</dbReference>
<feature type="region of interest" description="Disordered" evidence="1">
    <location>
        <begin position="144"/>
        <end position="178"/>
    </location>
</feature>
<reference evidence="2" key="1">
    <citation type="submission" date="2021-02" db="EMBL/GenBank/DDBJ databases">
        <authorList>
            <person name="Steward A R."/>
        </authorList>
    </citation>
    <scope>NUCLEOTIDE SEQUENCE</scope>
</reference>
<evidence type="ECO:0000313" key="3">
    <source>
        <dbReference type="Proteomes" id="UP000663880"/>
    </source>
</evidence>
<dbReference type="AlphaFoldDB" id="A0A821V0M8"/>
<proteinExistence type="predicted"/>
<comment type="caution">
    <text evidence="2">The sequence shown here is derived from an EMBL/GenBank/DDBJ whole genome shotgun (WGS) entry which is preliminary data.</text>
</comment>
<feature type="compositionally biased region" description="Polar residues" evidence="1">
    <location>
        <begin position="159"/>
        <end position="173"/>
    </location>
</feature>
<sequence>MPLMRIRSVEIVFEDDLSTCTDTGLLDRSIELLSDSDDSTKCVDDIEPLQAKDDLDITNADLTDDDSITITKDNVDQVEVKVDPPVDSLAPEDISDLGDSGRFTEEACSSRDVAVSYQDALLSQSFDAIEDKSPDDRRLFEYIDSNSESSDDTAICEDTTGTGNKCPTPSQNDPTDEDTLYDSCELQYDSFIDMGKF</sequence>
<keyword evidence="3" id="KW-1185">Reference proteome</keyword>
<accession>A0A821V0M8</accession>
<dbReference type="OrthoDB" id="7346918at2759"/>